<gene>
    <name evidence="2" type="ORF">TSUD_393890</name>
</gene>
<keyword evidence="1" id="KW-1133">Transmembrane helix</keyword>
<reference evidence="3" key="1">
    <citation type="journal article" date="2017" name="Front. Plant Sci.">
        <title>Climate Clever Clovers: New Paradigm to Reduce the Environmental Footprint of Ruminants by Breeding Low Methanogenic Forages Utilizing Haplotype Variation.</title>
        <authorList>
            <person name="Kaur P."/>
            <person name="Appels R."/>
            <person name="Bayer P.E."/>
            <person name="Keeble-Gagnere G."/>
            <person name="Wang J."/>
            <person name="Hirakawa H."/>
            <person name="Shirasawa K."/>
            <person name="Vercoe P."/>
            <person name="Stefanova K."/>
            <person name="Durmic Z."/>
            <person name="Nichols P."/>
            <person name="Revell C."/>
            <person name="Isobe S.N."/>
            <person name="Edwards D."/>
            <person name="Erskine W."/>
        </authorList>
    </citation>
    <scope>NUCLEOTIDE SEQUENCE [LARGE SCALE GENOMIC DNA]</scope>
    <source>
        <strain evidence="3">cv. Daliak</strain>
    </source>
</reference>
<keyword evidence="3" id="KW-1185">Reference proteome</keyword>
<organism evidence="2 3">
    <name type="scientific">Trifolium subterraneum</name>
    <name type="common">Subterranean clover</name>
    <dbReference type="NCBI Taxonomy" id="3900"/>
    <lineage>
        <taxon>Eukaryota</taxon>
        <taxon>Viridiplantae</taxon>
        <taxon>Streptophyta</taxon>
        <taxon>Embryophyta</taxon>
        <taxon>Tracheophyta</taxon>
        <taxon>Spermatophyta</taxon>
        <taxon>Magnoliopsida</taxon>
        <taxon>eudicotyledons</taxon>
        <taxon>Gunneridae</taxon>
        <taxon>Pentapetalae</taxon>
        <taxon>rosids</taxon>
        <taxon>fabids</taxon>
        <taxon>Fabales</taxon>
        <taxon>Fabaceae</taxon>
        <taxon>Papilionoideae</taxon>
        <taxon>50 kb inversion clade</taxon>
        <taxon>NPAAA clade</taxon>
        <taxon>Hologalegina</taxon>
        <taxon>IRL clade</taxon>
        <taxon>Trifolieae</taxon>
        <taxon>Trifolium</taxon>
    </lineage>
</organism>
<sequence>MPLVAAGSGGDSVVPLVQRDRASVGVWFFAGSTFVMVWCLVFAPAYCHVVTGVEAVCVGHFFPFLFDGTTAECQYLSRAFHSCDFSPLRRFCVISFGFGC</sequence>
<evidence type="ECO:0000313" key="3">
    <source>
        <dbReference type="Proteomes" id="UP000242715"/>
    </source>
</evidence>
<proteinExistence type="predicted"/>
<keyword evidence="1" id="KW-0472">Membrane</keyword>
<dbReference type="Proteomes" id="UP000242715">
    <property type="component" value="Unassembled WGS sequence"/>
</dbReference>
<dbReference type="EMBL" id="DF973555">
    <property type="protein sequence ID" value="GAU34436.1"/>
    <property type="molecule type" value="Genomic_DNA"/>
</dbReference>
<name>A0A2Z6MQ68_TRISU</name>
<dbReference type="AlphaFoldDB" id="A0A2Z6MQ68"/>
<evidence type="ECO:0000313" key="2">
    <source>
        <dbReference type="EMBL" id="GAU34436.1"/>
    </source>
</evidence>
<evidence type="ECO:0000256" key="1">
    <source>
        <dbReference type="SAM" id="Phobius"/>
    </source>
</evidence>
<accession>A0A2Z6MQ68</accession>
<keyword evidence="1" id="KW-0812">Transmembrane</keyword>
<feature type="transmembrane region" description="Helical" evidence="1">
    <location>
        <begin position="26"/>
        <end position="46"/>
    </location>
</feature>
<protein>
    <submittedName>
        <fullName evidence="2">Uncharacterized protein</fullName>
    </submittedName>
</protein>